<keyword evidence="3" id="KW-0378">Hydrolase</keyword>
<dbReference type="PANTHER" id="PTHR13994:SF13">
    <property type="entry name" value="FI03680P"/>
    <property type="match status" value="1"/>
</dbReference>
<dbReference type="GO" id="GO:0051287">
    <property type="term" value="F:NAD binding"/>
    <property type="evidence" value="ECO:0007669"/>
    <property type="project" value="TreeGrafter"/>
</dbReference>
<comment type="similarity">
    <text evidence="1">Belongs to the Nudix hydrolase family.</text>
</comment>
<dbReference type="GO" id="GO:0035529">
    <property type="term" value="F:NADH pyrophosphatase activity"/>
    <property type="evidence" value="ECO:0007669"/>
    <property type="project" value="TreeGrafter"/>
</dbReference>
<dbReference type="InterPro" id="IPR020084">
    <property type="entry name" value="NUDIX_hydrolase_CS"/>
</dbReference>
<keyword evidence="6" id="KW-1185">Reference proteome</keyword>
<evidence type="ECO:0000259" key="4">
    <source>
        <dbReference type="PROSITE" id="PS51462"/>
    </source>
</evidence>
<accession>A0AAV1CM85</accession>
<dbReference type="InterPro" id="IPR000086">
    <property type="entry name" value="NUDIX_hydrolase_dom"/>
</dbReference>
<dbReference type="CDD" id="cd04670">
    <property type="entry name" value="NUDIX_ASFGF2_Nudt6"/>
    <property type="match status" value="1"/>
</dbReference>
<dbReference type="PROSITE" id="PS51462">
    <property type="entry name" value="NUDIX"/>
    <property type="match status" value="1"/>
</dbReference>
<dbReference type="PROSITE" id="PS00893">
    <property type="entry name" value="NUDIX_BOX"/>
    <property type="match status" value="1"/>
</dbReference>
<organism evidence="5 6">
    <name type="scientific">Oldenlandia corymbosa var. corymbosa</name>
    <dbReference type="NCBI Taxonomy" id="529605"/>
    <lineage>
        <taxon>Eukaryota</taxon>
        <taxon>Viridiplantae</taxon>
        <taxon>Streptophyta</taxon>
        <taxon>Embryophyta</taxon>
        <taxon>Tracheophyta</taxon>
        <taxon>Spermatophyta</taxon>
        <taxon>Magnoliopsida</taxon>
        <taxon>eudicotyledons</taxon>
        <taxon>Gunneridae</taxon>
        <taxon>Pentapetalae</taxon>
        <taxon>asterids</taxon>
        <taxon>lamiids</taxon>
        <taxon>Gentianales</taxon>
        <taxon>Rubiaceae</taxon>
        <taxon>Rubioideae</taxon>
        <taxon>Spermacoceae</taxon>
        <taxon>Hedyotis-Oldenlandia complex</taxon>
        <taxon>Oldenlandia</taxon>
    </lineage>
</organism>
<dbReference type="Pfam" id="PF18290">
    <property type="entry name" value="Nudix_hydro"/>
    <property type="match status" value="1"/>
</dbReference>
<feature type="domain" description="Nudix hydrolase" evidence="4">
    <location>
        <begin position="185"/>
        <end position="315"/>
    </location>
</feature>
<dbReference type="GO" id="GO:0046872">
    <property type="term" value="F:metal ion binding"/>
    <property type="evidence" value="ECO:0007669"/>
    <property type="project" value="UniProtKB-KW"/>
</dbReference>
<dbReference type="PANTHER" id="PTHR13994">
    <property type="entry name" value="NUDIX HYDROLASE RELATED"/>
    <property type="match status" value="1"/>
</dbReference>
<evidence type="ECO:0000256" key="2">
    <source>
        <dbReference type="ARBA" id="ARBA00022723"/>
    </source>
</evidence>
<dbReference type="Gene3D" id="3.90.79.10">
    <property type="entry name" value="Nucleoside Triphosphate Pyrophosphohydrolase"/>
    <property type="match status" value="1"/>
</dbReference>
<dbReference type="EMBL" id="OX459119">
    <property type="protein sequence ID" value="CAI9095682.1"/>
    <property type="molecule type" value="Genomic_DNA"/>
</dbReference>
<dbReference type="Pfam" id="PF00293">
    <property type="entry name" value="NUDIX"/>
    <property type="match status" value="1"/>
</dbReference>
<dbReference type="FunFam" id="3.40.630.30:FF:000016">
    <property type="entry name" value="nudix hydrolase 2"/>
    <property type="match status" value="1"/>
</dbReference>
<dbReference type="FunFam" id="3.90.79.10:FF:000015">
    <property type="entry name" value="Nudix hydrolase 8"/>
    <property type="match status" value="1"/>
</dbReference>
<dbReference type="PRINTS" id="PR01356">
    <property type="entry name" value="GFGPROTEIN"/>
</dbReference>
<reference evidence="5" key="1">
    <citation type="submission" date="2023-03" db="EMBL/GenBank/DDBJ databases">
        <authorList>
            <person name="Julca I."/>
        </authorList>
    </citation>
    <scope>NUCLEOTIDE SEQUENCE</scope>
</reference>
<sequence length="359" mass="40061">MELNLSGANSLSVSKVAGTEKLSSLFMNSALIFSCKGANYTQSLSCRGTYTKASYSSIWQNTIRSASGEEVLFQSYRVNGTNGSSMYVESARVLDAYDDEYNGVIVHPESLPSNPTAFASMLRLSITHWKRKGKKGVWLKLPIEKSDLVPIAVKEGFQYHHAEKDYVMMTYWIPEEPCLLPPNASHQVGIGGFVINDRDEVLVVQEKYCAAGLEGLWKIPTGFILASEEIFTGAVREVKEETGVETEFVEVIAFRHAHNVAFEKSDLFFVCMLHPLSTQIKLDDHEIHAAKWMPLVEFVGQPLIQQDTMFKKIIDICIARLGKTYCGLAVHQLASKFDGRLSSLYFNTVEDKNSTCQAS</sequence>
<dbReference type="AlphaFoldDB" id="A0AAV1CM85"/>
<evidence type="ECO:0000256" key="1">
    <source>
        <dbReference type="ARBA" id="ARBA00005582"/>
    </source>
</evidence>
<dbReference type="Gene3D" id="3.40.630.30">
    <property type="match status" value="1"/>
</dbReference>
<dbReference type="Proteomes" id="UP001161247">
    <property type="component" value="Chromosome 2"/>
</dbReference>
<dbReference type="SUPFAM" id="SSF55811">
    <property type="entry name" value="Nudix"/>
    <property type="match status" value="1"/>
</dbReference>
<dbReference type="InterPro" id="IPR015797">
    <property type="entry name" value="NUDIX_hydrolase-like_dom_sf"/>
</dbReference>
<name>A0AAV1CM85_OLDCO</name>
<dbReference type="InterPro" id="IPR040618">
    <property type="entry name" value="Pre-Nudix"/>
</dbReference>
<evidence type="ECO:0000256" key="3">
    <source>
        <dbReference type="ARBA" id="ARBA00022801"/>
    </source>
</evidence>
<evidence type="ECO:0000313" key="5">
    <source>
        <dbReference type="EMBL" id="CAI9095682.1"/>
    </source>
</evidence>
<dbReference type="GO" id="GO:0047631">
    <property type="term" value="F:ADP-ribose diphosphatase activity"/>
    <property type="evidence" value="ECO:0007669"/>
    <property type="project" value="TreeGrafter"/>
</dbReference>
<evidence type="ECO:0000313" key="6">
    <source>
        <dbReference type="Proteomes" id="UP001161247"/>
    </source>
</evidence>
<dbReference type="InterPro" id="IPR003293">
    <property type="entry name" value="Nudix_hydrolase6-like"/>
</dbReference>
<proteinExistence type="inferred from homology"/>
<protein>
    <submittedName>
        <fullName evidence="5">OLC1v1031682C2</fullName>
    </submittedName>
</protein>
<gene>
    <name evidence="5" type="ORF">OLC1_LOCUS6600</name>
</gene>
<keyword evidence="2" id="KW-0479">Metal-binding</keyword>